<protein>
    <submittedName>
        <fullName evidence="1">Uncharacterized protein</fullName>
    </submittedName>
</protein>
<evidence type="ECO:0000313" key="2">
    <source>
        <dbReference type="Proteomes" id="UP000036780"/>
    </source>
</evidence>
<proteinExistence type="predicted"/>
<accession>A0A0L0QM97</accession>
<reference evidence="2" key="1">
    <citation type="submission" date="2015-07" db="EMBL/GenBank/DDBJ databases">
        <title>Fjat-10053 dsm26.</title>
        <authorList>
            <person name="Liu B."/>
            <person name="Wang J."/>
            <person name="Zhu Y."/>
            <person name="Liu G."/>
            <person name="Chen Q."/>
            <person name="Chen Z."/>
            <person name="Lan J."/>
            <person name="Che J."/>
            <person name="Ge C."/>
            <person name="Shi H."/>
            <person name="Pan Z."/>
            <person name="Liu X."/>
        </authorList>
    </citation>
    <scope>NUCLEOTIDE SEQUENCE [LARGE SCALE GENOMIC DNA]</scope>
    <source>
        <strain evidence="2">DSM 26</strain>
    </source>
</reference>
<comment type="caution">
    <text evidence="1">The sequence shown here is derived from an EMBL/GenBank/DDBJ whole genome shotgun (WGS) entry which is preliminary data.</text>
</comment>
<name>A0A0L0QM97_VIRPA</name>
<dbReference type="OrthoDB" id="2895184at2"/>
<dbReference type="AlphaFoldDB" id="A0A0L0QM97"/>
<sequence length="166" mass="19974">MQTLDAPVFEVKQDSNWYKEEVERREKTKEFFNKIQNSYIRDNGFAFYHESHFGIYADSKDYEIYKSELTKHPDKNGIHAFKKRSTHYKLFKEMLDEIPRISPFKPHDVFGLNNMNQSQWVSDRWFYSVKDENKIPKKSIGIKIEPISYKKYLEIVMSIIEESEGR</sequence>
<organism evidence="1 2">
    <name type="scientific">Virgibacillus pantothenticus</name>
    <dbReference type="NCBI Taxonomy" id="1473"/>
    <lineage>
        <taxon>Bacteria</taxon>
        <taxon>Bacillati</taxon>
        <taxon>Bacillota</taxon>
        <taxon>Bacilli</taxon>
        <taxon>Bacillales</taxon>
        <taxon>Bacillaceae</taxon>
        <taxon>Virgibacillus</taxon>
    </lineage>
</organism>
<dbReference type="GeneID" id="66871271"/>
<gene>
    <name evidence="1" type="ORF">AFK71_14650</name>
</gene>
<dbReference type="Proteomes" id="UP000036780">
    <property type="component" value="Unassembled WGS sequence"/>
</dbReference>
<keyword evidence="2" id="KW-1185">Reference proteome</keyword>
<dbReference type="PATRIC" id="fig|1473.5.peg.1569"/>
<evidence type="ECO:0000313" key="1">
    <source>
        <dbReference type="EMBL" id="KNE19686.1"/>
    </source>
</evidence>
<dbReference type="RefSeq" id="WP_050352233.1">
    <property type="nucleotide sequence ID" value="NZ_CP073011.1"/>
</dbReference>
<dbReference type="EMBL" id="LGTO01000007">
    <property type="protein sequence ID" value="KNE19686.1"/>
    <property type="molecule type" value="Genomic_DNA"/>
</dbReference>